<dbReference type="Gene3D" id="1.25.40.20">
    <property type="entry name" value="Ankyrin repeat-containing domain"/>
    <property type="match status" value="1"/>
</dbReference>
<dbReference type="InterPro" id="IPR002110">
    <property type="entry name" value="Ankyrin_rpt"/>
</dbReference>
<feature type="repeat" description="ANK" evidence="3">
    <location>
        <begin position="206"/>
        <end position="238"/>
    </location>
</feature>
<evidence type="ECO:0000256" key="3">
    <source>
        <dbReference type="PROSITE-ProRule" id="PRU00023"/>
    </source>
</evidence>
<keyword evidence="2 3" id="KW-0040">ANK repeat</keyword>
<dbReference type="InterPro" id="IPR001810">
    <property type="entry name" value="F-box_dom"/>
</dbReference>
<evidence type="ECO:0000256" key="1">
    <source>
        <dbReference type="ARBA" id="ARBA00022737"/>
    </source>
</evidence>
<dbReference type="PROSITE" id="PS50297">
    <property type="entry name" value="ANK_REP_REGION"/>
    <property type="match status" value="2"/>
</dbReference>
<keyword evidence="1" id="KW-0677">Repeat</keyword>
<evidence type="ECO:0000313" key="5">
    <source>
        <dbReference type="EMBL" id="CAH0777991.1"/>
    </source>
</evidence>
<sequence length="536" mass="61073">MYLQGLIFTADTPITSTSSNLVSCPPDVAPTSYLLLPSVGETKGENEIRKKLSLVQTYAERLKPFLQSNVVILNEKNASHLSEIDQIKVYEFFVNLRTTDSFFSPVEKITWFLIPARPCMQSFKRYISAPIKCISDYVGTREVEHQFKCAVDDSNLHLLEGLLSRKPDISSSDGRTLLHLAAKRCCLELVRALLDHGANVTQLSSLGETPLHCAVMGGSPEIVQLLCERGADVDANDWDGFTPLFFAKHPDVANVLLENHANPCAVCDESQLMEKKLRSEYVTEELLRVFFKYGVRYFDDCRESGNRTLESVGWKIDNIELFSCMLESCFIGPDRLKKLYSCAEDEENIRPDSCTFLDLRRYASKIAALFQNPQFDEFVSSKYTSDVGRALSLWPGRGVDNALLEGIEIRLACDEEVARMKCHIFPGATTSVFDLLMKNVLEVARLFRNEVFASMVDAFEWNEFNNQFPLYCRIFRYHLENGSHRKQFQEEARKILDSLSLRFKRLPSEIQEHILDFLRMIDLVNIKRVLGLPSDS</sequence>
<dbReference type="Proteomes" id="UP001152759">
    <property type="component" value="Chromosome 9"/>
</dbReference>
<dbReference type="Pfam" id="PF12796">
    <property type="entry name" value="Ank_2"/>
    <property type="match status" value="1"/>
</dbReference>
<feature type="repeat" description="ANK" evidence="3">
    <location>
        <begin position="173"/>
        <end position="205"/>
    </location>
</feature>
<dbReference type="PANTHER" id="PTHR24173:SF83">
    <property type="entry name" value="SOCS BOX DOMAIN-CONTAINING PROTEIN"/>
    <property type="match status" value="1"/>
</dbReference>
<feature type="domain" description="F-box" evidence="4">
    <location>
        <begin position="500"/>
        <end position="529"/>
    </location>
</feature>
<dbReference type="PROSITE" id="PS50088">
    <property type="entry name" value="ANK_REPEAT"/>
    <property type="match status" value="2"/>
</dbReference>
<dbReference type="AlphaFoldDB" id="A0A9P0G672"/>
<dbReference type="EMBL" id="OU963870">
    <property type="protein sequence ID" value="CAH0777991.1"/>
    <property type="molecule type" value="Genomic_DNA"/>
</dbReference>
<evidence type="ECO:0000256" key="2">
    <source>
        <dbReference type="ARBA" id="ARBA00023043"/>
    </source>
</evidence>
<dbReference type="KEGG" id="btab:109034675"/>
<dbReference type="InterPro" id="IPR018272">
    <property type="entry name" value="PRANC_domain"/>
</dbReference>
<evidence type="ECO:0000259" key="4">
    <source>
        <dbReference type="PROSITE" id="PS50181"/>
    </source>
</evidence>
<gene>
    <name evidence="5" type="ORF">BEMITA_LOCUS13866</name>
</gene>
<dbReference type="InterPro" id="IPR036770">
    <property type="entry name" value="Ankyrin_rpt-contain_sf"/>
</dbReference>
<organism evidence="5 6">
    <name type="scientific">Bemisia tabaci</name>
    <name type="common">Sweetpotato whitefly</name>
    <name type="synonym">Aleurodes tabaci</name>
    <dbReference type="NCBI Taxonomy" id="7038"/>
    <lineage>
        <taxon>Eukaryota</taxon>
        <taxon>Metazoa</taxon>
        <taxon>Ecdysozoa</taxon>
        <taxon>Arthropoda</taxon>
        <taxon>Hexapoda</taxon>
        <taxon>Insecta</taxon>
        <taxon>Pterygota</taxon>
        <taxon>Neoptera</taxon>
        <taxon>Paraneoptera</taxon>
        <taxon>Hemiptera</taxon>
        <taxon>Sternorrhyncha</taxon>
        <taxon>Aleyrodoidea</taxon>
        <taxon>Aleyrodidae</taxon>
        <taxon>Aleyrodinae</taxon>
        <taxon>Bemisia</taxon>
    </lineage>
</organism>
<reference evidence="5" key="1">
    <citation type="submission" date="2021-12" db="EMBL/GenBank/DDBJ databases">
        <authorList>
            <person name="King R."/>
        </authorList>
    </citation>
    <scope>NUCLEOTIDE SEQUENCE</scope>
</reference>
<dbReference type="SMART" id="SM00248">
    <property type="entry name" value="ANK"/>
    <property type="match status" value="4"/>
</dbReference>
<dbReference type="SUPFAM" id="SSF48403">
    <property type="entry name" value="Ankyrin repeat"/>
    <property type="match status" value="1"/>
</dbReference>
<keyword evidence="6" id="KW-1185">Reference proteome</keyword>
<protein>
    <recommendedName>
        <fullName evidence="4">F-box domain-containing protein</fullName>
    </recommendedName>
</protein>
<name>A0A9P0G672_BEMTA</name>
<accession>A0A9P0G672</accession>
<dbReference type="Pfam" id="PF09372">
    <property type="entry name" value="PRANC"/>
    <property type="match status" value="1"/>
</dbReference>
<dbReference type="PROSITE" id="PS50181">
    <property type="entry name" value="FBOX"/>
    <property type="match status" value="1"/>
</dbReference>
<proteinExistence type="predicted"/>
<evidence type="ECO:0000313" key="6">
    <source>
        <dbReference type="Proteomes" id="UP001152759"/>
    </source>
</evidence>
<dbReference type="PANTHER" id="PTHR24173">
    <property type="entry name" value="ANKYRIN REPEAT CONTAINING"/>
    <property type="match status" value="1"/>
</dbReference>